<proteinExistence type="predicted"/>
<protein>
    <submittedName>
        <fullName evidence="1">Uncharacterized protein</fullName>
    </submittedName>
</protein>
<reference evidence="1" key="2">
    <citation type="journal article" date="2015" name="Fish Shellfish Immunol.">
        <title>Early steps in the European eel (Anguilla anguilla)-Vibrio vulnificus interaction in the gills: Role of the RtxA13 toxin.</title>
        <authorList>
            <person name="Callol A."/>
            <person name="Pajuelo D."/>
            <person name="Ebbesson L."/>
            <person name="Teles M."/>
            <person name="MacKenzie S."/>
            <person name="Amaro C."/>
        </authorList>
    </citation>
    <scope>NUCLEOTIDE SEQUENCE</scope>
</reference>
<organism evidence="1">
    <name type="scientific">Anguilla anguilla</name>
    <name type="common">European freshwater eel</name>
    <name type="synonym">Muraena anguilla</name>
    <dbReference type="NCBI Taxonomy" id="7936"/>
    <lineage>
        <taxon>Eukaryota</taxon>
        <taxon>Metazoa</taxon>
        <taxon>Chordata</taxon>
        <taxon>Craniata</taxon>
        <taxon>Vertebrata</taxon>
        <taxon>Euteleostomi</taxon>
        <taxon>Actinopterygii</taxon>
        <taxon>Neopterygii</taxon>
        <taxon>Teleostei</taxon>
        <taxon>Anguilliformes</taxon>
        <taxon>Anguillidae</taxon>
        <taxon>Anguilla</taxon>
    </lineage>
</organism>
<name>A0A0E9QBB1_ANGAN</name>
<reference evidence="1" key="1">
    <citation type="submission" date="2014-11" db="EMBL/GenBank/DDBJ databases">
        <authorList>
            <person name="Amaro Gonzalez C."/>
        </authorList>
    </citation>
    <scope>NUCLEOTIDE SEQUENCE</scope>
</reference>
<accession>A0A0E9QBB1</accession>
<dbReference type="AlphaFoldDB" id="A0A0E9QBB1"/>
<sequence>MFLWRTVVPPHARNVVPKLLGRRINPSGLGSFKRCAGHNEERTTFD</sequence>
<dbReference type="EMBL" id="GBXM01094406">
    <property type="protein sequence ID" value="JAH14171.1"/>
    <property type="molecule type" value="Transcribed_RNA"/>
</dbReference>
<evidence type="ECO:0000313" key="1">
    <source>
        <dbReference type="EMBL" id="JAH14171.1"/>
    </source>
</evidence>